<sequence>MKTMYELITDERKRRWLKRHGYKPLTDDVIQELLRDEAKPWYMDFDRLKQTFQFYRRYGKMIMPYSIRYLNQRPLEELKFRHYRNIKWHTELGRVYSKFKRSFIGRCLTDPWIWLAIMTYTWILTIVFK</sequence>
<keyword evidence="3" id="KW-1185">Reference proteome</keyword>
<keyword evidence="1" id="KW-0812">Transmembrane</keyword>
<dbReference type="RefSeq" id="WP_127190203.1">
    <property type="nucleotide sequence ID" value="NZ_RZNY01000001.1"/>
</dbReference>
<organism evidence="2 3">
    <name type="scientific">Paenibacillus anaericanus</name>
    <dbReference type="NCBI Taxonomy" id="170367"/>
    <lineage>
        <taxon>Bacteria</taxon>
        <taxon>Bacillati</taxon>
        <taxon>Bacillota</taxon>
        <taxon>Bacilli</taxon>
        <taxon>Bacillales</taxon>
        <taxon>Paenibacillaceae</taxon>
        <taxon>Paenibacillus</taxon>
    </lineage>
</organism>
<evidence type="ECO:0000313" key="3">
    <source>
        <dbReference type="Proteomes" id="UP000279446"/>
    </source>
</evidence>
<keyword evidence="1" id="KW-0472">Membrane</keyword>
<dbReference type="EMBL" id="RZNY01000001">
    <property type="protein sequence ID" value="RUT48609.1"/>
    <property type="molecule type" value="Genomic_DNA"/>
</dbReference>
<comment type="caution">
    <text evidence="2">The sequence shown here is derived from an EMBL/GenBank/DDBJ whole genome shotgun (WGS) entry which is preliminary data.</text>
</comment>
<accession>A0A3S1DTB6</accession>
<evidence type="ECO:0000313" key="2">
    <source>
        <dbReference type="EMBL" id="RUT48609.1"/>
    </source>
</evidence>
<proteinExistence type="predicted"/>
<name>A0A3S1DTB6_9BACL</name>
<dbReference type="Proteomes" id="UP000279446">
    <property type="component" value="Unassembled WGS sequence"/>
</dbReference>
<keyword evidence="1" id="KW-1133">Transmembrane helix</keyword>
<dbReference type="AlphaFoldDB" id="A0A3S1DTB6"/>
<reference evidence="2 3" key="1">
    <citation type="submission" date="2018-12" db="EMBL/GenBank/DDBJ databases">
        <authorList>
            <person name="Sun L."/>
            <person name="Chen Z."/>
        </authorList>
    </citation>
    <scope>NUCLEOTIDE SEQUENCE [LARGE SCALE GENOMIC DNA]</scope>
    <source>
        <strain evidence="2 3">DSM 15890</strain>
    </source>
</reference>
<feature type="transmembrane region" description="Helical" evidence="1">
    <location>
        <begin position="111"/>
        <end position="128"/>
    </location>
</feature>
<protein>
    <submittedName>
        <fullName evidence="2">Uncharacterized protein</fullName>
    </submittedName>
</protein>
<gene>
    <name evidence="2" type="ORF">EJP82_01320</name>
</gene>
<evidence type="ECO:0000256" key="1">
    <source>
        <dbReference type="SAM" id="Phobius"/>
    </source>
</evidence>
<dbReference type="OrthoDB" id="10009748at2"/>